<evidence type="ECO:0000313" key="1">
    <source>
        <dbReference type="EMBL" id="SVC85796.1"/>
    </source>
</evidence>
<gene>
    <name evidence="1" type="ORF">METZ01_LOCUS338650</name>
</gene>
<reference evidence="1" key="1">
    <citation type="submission" date="2018-05" db="EMBL/GenBank/DDBJ databases">
        <authorList>
            <person name="Lanie J.A."/>
            <person name="Ng W.-L."/>
            <person name="Kazmierczak K.M."/>
            <person name="Andrzejewski T.M."/>
            <person name="Davidsen T.M."/>
            <person name="Wayne K.J."/>
            <person name="Tettelin H."/>
            <person name="Glass J.I."/>
            <person name="Rusch D."/>
            <person name="Podicherti R."/>
            <person name="Tsui H.-C.T."/>
            <person name="Winkler M.E."/>
        </authorList>
    </citation>
    <scope>NUCLEOTIDE SEQUENCE</scope>
</reference>
<dbReference type="EMBL" id="UINC01115050">
    <property type="protein sequence ID" value="SVC85796.1"/>
    <property type="molecule type" value="Genomic_DNA"/>
</dbReference>
<sequence length="38" mass="4410">MRREKSWPGNDADFIALGLKFRTHGADKIKVGFELNKY</sequence>
<organism evidence="1">
    <name type="scientific">marine metagenome</name>
    <dbReference type="NCBI Taxonomy" id="408172"/>
    <lineage>
        <taxon>unclassified sequences</taxon>
        <taxon>metagenomes</taxon>
        <taxon>ecological metagenomes</taxon>
    </lineage>
</organism>
<proteinExistence type="predicted"/>
<protein>
    <submittedName>
        <fullName evidence="1">Uncharacterized protein</fullName>
    </submittedName>
</protein>
<name>A0A382QK17_9ZZZZ</name>
<accession>A0A382QK17</accession>
<dbReference type="AlphaFoldDB" id="A0A382QK17"/>